<dbReference type="GO" id="GO:0022857">
    <property type="term" value="F:transmembrane transporter activity"/>
    <property type="evidence" value="ECO:0007669"/>
    <property type="project" value="InterPro"/>
</dbReference>
<keyword evidence="5 6" id="KW-0472">Membrane</keyword>
<dbReference type="GO" id="GO:0005886">
    <property type="term" value="C:plasma membrane"/>
    <property type="evidence" value="ECO:0007669"/>
    <property type="project" value="UniProtKB-SubCell"/>
</dbReference>
<dbReference type="Gene3D" id="1.20.1250.20">
    <property type="entry name" value="MFS general substrate transporter like domains"/>
    <property type="match status" value="1"/>
</dbReference>
<dbReference type="SUPFAM" id="SSF103473">
    <property type="entry name" value="MFS general substrate transporter"/>
    <property type="match status" value="1"/>
</dbReference>
<protein>
    <submittedName>
        <fullName evidence="7">MFS transporter</fullName>
    </submittedName>
</protein>
<evidence type="ECO:0000256" key="5">
    <source>
        <dbReference type="ARBA" id="ARBA00023136"/>
    </source>
</evidence>
<keyword evidence="3 6" id="KW-0812">Transmembrane</keyword>
<keyword evidence="8" id="KW-1185">Reference proteome</keyword>
<feature type="transmembrane region" description="Helical" evidence="6">
    <location>
        <begin position="21"/>
        <end position="41"/>
    </location>
</feature>
<dbReference type="EMBL" id="SCWD01000001">
    <property type="protein sequence ID" value="TDM04503.1"/>
    <property type="molecule type" value="Genomic_DNA"/>
</dbReference>
<dbReference type="InterPro" id="IPR050189">
    <property type="entry name" value="MFS_Efflux_Transporters"/>
</dbReference>
<dbReference type="PANTHER" id="PTHR43124:SF10">
    <property type="entry name" value="PURINE EFFLUX PUMP PBUE"/>
    <property type="match status" value="1"/>
</dbReference>
<sequence>MEVERLSFKHDMKGLFRTDLMVAHCYSFLFFTGRNVFYIYFSPCLIHEKVSATVISLLFIVFGVSRTFGSGLGGLMTEKWGSRQASVILSIVYTVVMAGFLVSSSVGWLLVNTALLGLVGWSINVPMQSCLIERSGKYASINQTVSTSSVQLGISFGALLGGMILSAYTSYTLLISGRSSC</sequence>
<comment type="subcellular location">
    <subcellularLocation>
        <location evidence="1">Cell membrane</location>
        <topology evidence="1">Multi-pass membrane protein</topology>
    </subcellularLocation>
</comment>
<evidence type="ECO:0000256" key="3">
    <source>
        <dbReference type="ARBA" id="ARBA00022692"/>
    </source>
</evidence>
<evidence type="ECO:0000256" key="2">
    <source>
        <dbReference type="ARBA" id="ARBA00022475"/>
    </source>
</evidence>
<accession>A0A9Q8CKS1</accession>
<dbReference type="RefSeq" id="WP_165980664.1">
    <property type="nucleotide sequence ID" value="NZ_SCWD01000001.1"/>
</dbReference>
<evidence type="ECO:0000256" key="4">
    <source>
        <dbReference type="ARBA" id="ARBA00022989"/>
    </source>
</evidence>
<gene>
    <name evidence="7" type="ORF">ERX40_04850</name>
</gene>
<organism evidence="7 8">
    <name type="scientific">Macrococcus carouselicus</name>
    <dbReference type="NCBI Taxonomy" id="69969"/>
    <lineage>
        <taxon>Bacteria</taxon>
        <taxon>Bacillati</taxon>
        <taxon>Bacillota</taxon>
        <taxon>Bacilli</taxon>
        <taxon>Bacillales</taxon>
        <taxon>Staphylococcaceae</taxon>
        <taxon>Macrococcus</taxon>
    </lineage>
</organism>
<dbReference type="InterPro" id="IPR036259">
    <property type="entry name" value="MFS_trans_sf"/>
</dbReference>
<dbReference type="PANTHER" id="PTHR43124">
    <property type="entry name" value="PURINE EFFLUX PUMP PBUE"/>
    <property type="match status" value="1"/>
</dbReference>
<evidence type="ECO:0000256" key="1">
    <source>
        <dbReference type="ARBA" id="ARBA00004651"/>
    </source>
</evidence>
<dbReference type="Proteomes" id="UP000295280">
    <property type="component" value="Unassembled WGS sequence"/>
</dbReference>
<comment type="caution">
    <text evidence="7">The sequence shown here is derived from an EMBL/GenBank/DDBJ whole genome shotgun (WGS) entry which is preliminary data.</text>
</comment>
<keyword evidence="2" id="KW-1003">Cell membrane</keyword>
<feature type="transmembrane region" description="Helical" evidence="6">
    <location>
        <begin position="53"/>
        <end position="75"/>
    </location>
</feature>
<dbReference type="Pfam" id="PF07690">
    <property type="entry name" value="MFS_1"/>
    <property type="match status" value="1"/>
</dbReference>
<evidence type="ECO:0000256" key="6">
    <source>
        <dbReference type="SAM" id="Phobius"/>
    </source>
</evidence>
<dbReference type="InterPro" id="IPR011701">
    <property type="entry name" value="MFS"/>
</dbReference>
<reference evidence="7 8" key="1">
    <citation type="submission" date="2019-01" db="EMBL/GenBank/DDBJ databases">
        <title>Draft genome sequences of the type strains of six Macrococcus species.</title>
        <authorList>
            <person name="Mazhar S."/>
            <person name="Altermann E."/>
            <person name="Hill C."/>
            <person name="Mcauliffe O."/>
        </authorList>
    </citation>
    <scope>NUCLEOTIDE SEQUENCE [LARGE SCALE GENOMIC DNA]</scope>
    <source>
        <strain evidence="7 8">ATCC 51828</strain>
    </source>
</reference>
<evidence type="ECO:0000313" key="7">
    <source>
        <dbReference type="EMBL" id="TDM04503.1"/>
    </source>
</evidence>
<proteinExistence type="predicted"/>
<name>A0A9Q8CKS1_9STAP</name>
<evidence type="ECO:0000313" key="8">
    <source>
        <dbReference type="Proteomes" id="UP000295280"/>
    </source>
</evidence>
<feature type="transmembrane region" description="Helical" evidence="6">
    <location>
        <begin position="152"/>
        <end position="174"/>
    </location>
</feature>
<feature type="transmembrane region" description="Helical" evidence="6">
    <location>
        <begin position="87"/>
        <end position="111"/>
    </location>
</feature>
<keyword evidence="4 6" id="KW-1133">Transmembrane helix</keyword>
<dbReference type="AlphaFoldDB" id="A0A9Q8CKS1"/>